<feature type="non-terminal residue" evidence="2">
    <location>
        <position position="371"/>
    </location>
</feature>
<organism evidence="2">
    <name type="scientific">gut metagenome</name>
    <dbReference type="NCBI Taxonomy" id="749906"/>
    <lineage>
        <taxon>unclassified sequences</taxon>
        <taxon>metagenomes</taxon>
        <taxon>organismal metagenomes</taxon>
    </lineage>
</organism>
<protein>
    <submittedName>
        <fullName evidence="2">Protein containing TonB-dependent receptor, plug domain protein</fullName>
    </submittedName>
</protein>
<dbReference type="InterPro" id="IPR039426">
    <property type="entry name" value="TonB-dep_rcpt-like"/>
</dbReference>
<feature type="domain" description="TonB-dependent receptor plug" evidence="1">
    <location>
        <begin position="270"/>
        <end position="370"/>
    </location>
</feature>
<proteinExistence type="predicted"/>
<dbReference type="Gene3D" id="2.170.130.10">
    <property type="entry name" value="TonB-dependent receptor, plug domain"/>
    <property type="match status" value="1"/>
</dbReference>
<dbReference type="Pfam" id="PF07715">
    <property type="entry name" value="Plug"/>
    <property type="match status" value="1"/>
</dbReference>
<evidence type="ECO:0000259" key="1">
    <source>
        <dbReference type="Pfam" id="PF07715"/>
    </source>
</evidence>
<accession>J9CM66</accession>
<evidence type="ECO:0000313" key="2">
    <source>
        <dbReference type="EMBL" id="EJX01186.1"/>
    </source>
</evidence>
<sequence>MALYAQGYQWVEQEIQSNVNEAFQLPDSLRNLSFYAMVTDGHGKVWAGRSLYGQPTAVSLPSMRVESDTVGTGDSFSIQLQAGSEPVSILVRMESSHEPSAHPVQQAFDSFWSMPADTCHLVLTHRFPYTYVPEQVLTLRGQVKQASGRALEQGTLVAFNNQTGHTYEGMVASDGTFELGVDDYRDGNTFFLQAFNRKGKSNRYAIQPVDESYPGLSLPRVTWANRREASGAFVPGALDTTRMHWIPEVTVQARVFREDTPSRKFYQHNYVSQEVIRRESLTTLETILRRMPGIRLLHEAEEGSGTYIFSTRGGAYLGQNEETSTVSIFLDGSWVDKNEKNAYDLNTIVDPMEIESIEYIPAVAAFHQYGG</sequence>
<name>J9CM66_9ZZZZ</name>
<dbReference type="SUPFAM" id="SSF56935">
    <property type="entry name" value="Porins"/>
    <property type="match status" value="1"/>
</dbReference>
<comment type="caution">
    <text evidence="2">The sequence shown here is derived from an EMBL/GenBank/DDBJ whole genome shotgun (WGS) entry which is preliminary data.</text>
</comment>
<dbReference type="AlphaFoldDB" id="J9CM66"/>
<reference evidence="2" key="1">
    <citation type="journal article" date="2012" name="PLoS ONE">
        <title>Gene sets for utilization of primary and secondary nutrition supplies in the distal gut of endangered iberian lynx.</title>
        <authorList>
            <person name="Alcaide M."/>
            <person name="Messina E."/>
            <person name="Richter M."/>
            <person name="Bargiela R."/>
            <person name="Peplies J."/>
            <person name="Huws S.A."/>
            <person name="Newbold C.J."/>
            <person name="Golyshin P.N."/>
            <person name="Simon M.A."/>
            <person name="Lopez G."/>
            <person name="Yakimov M.M."/>
            <person name="Ferrer M."/>
        </authorList>
    </citation>
    <scope>NUCLEOTIDE SEQUENCE</scope>
</reference>
<keyword evidence="2" id="KW-0675">Receptor</keyword>
<gene>
    <name evidence="2" type="ORF">EVA_10711</name>
</gene>
<dbReference type="InterPro" id="IPR037066">
    <property type="entry name" value="Plug_dom_sf"/>
</dbReference>
<dbReference type="InterPro" id="IPR012910">
    <property type="entry name" value="Plug_dom"/>
</dbReference>
<dbReference type="EMBL" id="AMCI01003064">
    <property type="protein sequence ID" value="EJX01186.1"/>
    <property type="molecule type" value="Genomic_DNA"/>
</dbReference>
<dbReference type="PROSITE" id="PS52016">
    <property type="entry name" value="TONB_DEPENDENT_REC_3"/>
    <property type="match status" value="1"/>
</dbReference>